<dbReference type="PANTHER" id="PTHR14324:SF3">
    <property type="entry name" value="CONDENSIN-2 COMPLEX SUBUNIT H2"/>
    <property type="match status" value="1"/>
</dbReference>
<evidence type="ECO:0000256" key="3">
    <source>
        <dbReference type="ARBA" id="ARBA00023242"/>
    </source>
</evidence>
<dbReference type="GO" id="GO:0051306">
    <property type="term" value="P:mitotic sister chromatid separation"/>
    <property type="evidence" value="ECO:0007669"/>
    <property type="project" value="TreeGrafter"/>
</dbReference>
<dbReference type="Pfam" id="PF06278">
    <property type="entry name" value="CNDH2_N"/>
    <property type="match status" value="1"/>
</dbReference>
<keyword evidence="8" id="KW-1185">Reference proteome</keyword>
<feature type="domain" description="Condensin-2 complex subunit H2 C-terminal" evidence="6">
    <location>
        <begin position="602"/>
        <end position="752"/>
    </location>
</feature>
<feature type="compositionally biased region" description="Low complexity" evidence="4">
    <location>
        <begin position="497"/>
        <end position="521"/>
    </location>
</feature>
<dbReference type="InterPro" id="IPR009378">
    <property type="entry name" value="H2_N"/>
</dbReference>
<evidence type="ECO:0000256" key="4">
    <source>
        <dbReference type="SAM" id="MobiDB-lite"/>
    </source>
</evidence>
<feature type="region of interest" description="Disordered" evidence="4">
    <location>
        <begin position="762"/>
        <end position="823"/>
    </location>
</feature>
<dbReference type="GO" id="GO:0010032">
    <property type="term" value="P:meiotic chromosome condensation"/>
    <property type="evidence" value="ECO:0007669"/>
    <property type="project" value="TreeGrafter"/>
</dbReference>
<feature type="compositionally biased region" description="Low complexity" evidence="4">
    <location>
        <begin position="813"/>
        <end position="823"/>
    </location>
</feature>
<dbReference type="InterPro" id="IPR031737">
    <property type="entry name" value="CNDH2_C"/>
</dbReference>
<dbReference type="Pfam" id="PF16858">
    <property type="entry name" value="CNDH2_C"/>
    <property type="match status" value="1"/>
</dbReference>
<protein>
    <recommendedName>
        <fullName evidence="9">Condensin-2 complex subunit H2</fullName>
    </recommendedName>
</protein>
<evidence type="ECO:0000259" key="5">
    <source>
        <dbReference type="Pfam" id="PF06278"/>
    </source>
</evidence>
<dbReference type="PANTHER" id="PTHR14324">
    <property type="entry name" value="CONDENSIN-2 COMPLEX SUBUNIT H2"/>
    <property type="match status" value="1"/>
</dbReference>
<feature type="compositionally biased region" description="Basic residues" evidence="4">
    <location>
        <begin position="405"/>
        <end position="416"/>
    </location>
</feature>
<comment type="caution">
    <text evidence="7">The sequence shown here is derived from an EMBL/GenBank/DDBJ whole genome shotgun (WGS) entry which is preliminary data.</text>
</comment>
<dbReference type="GO" id="GO:0005634">
    <property type="term" value="C:nucleus"/>
    <property type="evidence" value="ECO:0007669"/>
    <property type="project" value="UniProtKB-SubCell"/>
</dbReference>
<proteinExistence type="inferred from homology"/>
<feature type="compositionally biased region" description="Low complexity" evidence="4">
    <location>
        <begin position="262"/>
        <end position="297"/>
    </location>
</feature>
<organism evidence="7 8">
    <name type="scientific">Astrephomene gubernaculifera</name>
    <dbReference type="NCBI Taxonomy" id="47775"/>
    <lineage>
        <taxon>Eukaryota</taxon>
        <taxon>Viridiplantae</taxon>
        <taxon>Chlorophyta</taxon>
        <taxon>core chlorophytes</taxon>
        <taxon>Chlorophyceae</taxon>
        <taxon>CS clade</taxon>
        <taxon>Chlamydomonadales</taxon>
        <taxon>Astrephomenaceae</taxon>
        <taxon>Astrephomene</taxon>
    </lineage>
</organism>
<dbReference type="GO" id="GO:0003682">
    <property type="term" value="F:chromatin binding"/>
    <property type="evidence" value="ECO:0007669"/>
    <property type="project" value="TreeGrafter"/>
</dbReference>
<dbReference type="InterPro" id="IPR031739">
    <property type="entry name" value="Ncaph2"/>
</dbReference>
<evidence type="ECO:0000256" key="1">
    <source>
        <dbReference type="ARBA" id="ARBA00004123"/>
    </source>
</evidence>
<name>A0AAD3HH06_9CHLO</name>
<dbReference type="GO" id="GO:0000796">
    <property type="term" value="C:condensin complex"/>
    <property type="evidence" value="ECO:0007669"/>
    <property type="project" value="TreeGrafter"/>
</dbReference>
<gene>
    <name evidence="7" type="ORF">Agub_g435</name>
</gene>
<evidence type="ECO:0008006" key="9">
    <source>
        <dbReference type="Google" id="ProtNLM"/>
    </source>
</evidence>
<sequence length="823" mass="87055">MEDLDDFADLKENRFAHLLKPIRDLQENFSIDLAGELEEYLELLEHAEFSFEGDRQGMVDFAQAALVIQGSTCVYSKKVEYLYNLVYQALEAVKGRKRQQVLGPDGQPIDGDAVPQQAGARGRVARAAEEDEDEGLERFWDVEPLLKQSADIDLAPGDGLLANTGNNTRPPAALLALEDQGQSAASSAEAKGDGDSGVYRLQQCVVHCSGTLLLDARDGDFYDSQLRFIGPQPRHDNTLEMMINDHQLGQPVQLMPMPMAPAKAADAAPGPAQQDAGDPNAAHAGAAMDMDPAQAQDYYDDDGGGGAGGGDWPSDDEFAEAAGPDKAGAKDLMNIDGVSVGGDGSARTVPMAAGQPHQPQAANSGAAAPSVGNNEADAEGEEEVFDPYKPLDPAAKSRLPDKPLVVRRPRKSRRNPTKTARAREAGPSGASGLLLPEFSYCLAFLRPASRTVEDPHAQMRGAATTGLKARPERVALARGGIAAPIFDARDAAAAVAADEAADADPAQADQEDMPPAAQPYGFDDDDNYGGGGASDVDDDVDPLAPGGGFGAAAAWHQPDGAEADDADTAARTRDGVWPGGVPPMGQLGGPDGAMAVDGVETSYEELCRAHMESMLMAAAAREVQSDLARRVSSWRQRIDPVLQAEESRPAFDIQDYGERILGRLAELKISDKEQQQGAVVAAEQRAPVNFGVVARELQKFEVSRMFSAMLQLINNRNVALFMNDTANVPPGEVPDEPFKLRLLSTDMYHKTMGERLAVHNHHQAGGAAGAGEDGGDDEDVENRATQRGRAKQGSGGRGKAVGGGAKRAKKAHAAPLADANADD</sequence>
<evidence type="ECO:0000256" key="2">
    <source>
        <dbReference type="ARBA" id="ARBA00007844"/>
    </source>
</evidence>
<evidence type="ECO:0000313" key="8">
    <source>
        <dbReference type="Proteomes" id="UP001054857"/>
    </source>
</evidence>
<dbReference type="Proteomes" id="UP001054857">
    <property type="component" value="Unassembled WGS sequence"/>
</dbReference>
<comment type="subcellular location">
    <subcellularLocation>
        <location evidence="1">Nucleus</location>
    </subcellularLocation>
</comment>
<feature type="domain" description="Condensin II complex subunit H2 N-terminal" evidence="5">
    <location>
        <begin position="14"/>
        <end position="100"/>
    </location>
</feature>
<dbReference type="AlphaFoldDB" id="A0AAD3HH06"/>
<dbReference type="EMBL" id="BMAR01000001">
    <property type="protein sequence ID" value="GFR40266.1"/>
    <property type="molecule type" value="Genomic_DNA"/>
</dbReference>
<feature type="region of interest" description="Disordered" evidence="4">
    <location>
        <begin position="497"/>
        <end position="534"/>
    </location>
</feature>
<feature type="region of interest" description="Disordered" evidence="4">
    <location>
        <begin position="262"/>
        <end position="429"/>
    </location>
</feature>
<evidence type="ECO:0000259" key="6">
    <source>
        <dbReference type="Pfam" id="PF16858"/>
    </source>
</evidence>
<feature type="compositionally biased region" description="Acidic residues" evidence="4">
    <location>
        <begin position="376"/>
        <end position="385"/>
    </location>
</feature>
<accession>A0AAD3HH06</accession>
<feature type="compositionally biased region" description="Gly residues" evidence="4">
    <location>
        <begin position="793"/>
        <end position="805"/>
    </location>
</feature>
<reference evidence="7 8" key="1">
    <citation type="journal article" date="2021" name="Sci. Rep.">
        <title>Genome sequencing of the multicellular alga Astrephomene provides insights into convergent evolution of germ-soma differentiation.</title>
        <authorList>
            <person name="Yamashita S."/>
            <person name="Yamamoto K."/>
            <person name="Matsuzaki R."/>
            <person name="Suzuki S."/>
            <person name="Yamaguchi H."/>
            <person name="Hirooka S."/>
            <person name="Minakuchi Y."/>
            <person name="Miyagishima S."/>
            <person name="Kawachi M."/>
            <person name="Toyoda A."/>
            <person name="Nozaki H."/>
        </authorList>
    </citation>
    <scope>NUCLEOTIDE SEQUENCE [LARGE SCALE GENOMIC DNA]</scope>
    <source>
        <strain evidence="7 8">NIES-4017</strain>
    </source>
</reference>
<comment type="similarity">
    <text evidence="2">Belongs to the CND2 H2 (condensin-2 subunit 2) family.</text>
</comment>
<evidence type="ECO:0000313" key="7">
    <source>
        <dbReference type="EMBL" id="GFR40266.1"/>
    </source>
</evidence>
<keyword evidence="3" id="KW-0539">Nucleus</keyword>
<feature type="region of interest" description="Disordered" evidence="4">
    <location>
        <begin position="103"/>
        <end position="122"/>
    </location>
</feature>